<dbReference type="STRING" id="91626.A0A0C9N4Y5"/>
<dbReference type="Proteomes" id="UP000053815">
    <property type="component" value="Unassembled WGS sequence"/>
</dbReference>
<keyword evidence="7" id="KW-1185">Reference proteome</keyword>
<evidence type="ECO:0000256" key="3">
    <source>
        <dbReference type="ARBA" id="ARBA00022989"/>
    </source>
</evidence>
<comment type="subcellular location">
    <subcellularLocation>
        <location evidence="1">Membrane</location>
        <topology evidence="1">Multi-pass membrane protein</topology>
    </subcellularLocation>
</comment>
<accession>A0A0C9N4Y5</accession>
<feature type="transmembrane region" description="Helical" evidence="5">
    <location>
        <begin position="401"/>
        <end position="422"/>
    </location>
</feature>
<feature type="transmembrane region" description="Helical" evidence="5">
    <location>
        <begin position="47"/>
        <end position="66"/>
    </location>
</feature>
<feature type="transmembrane region" description="Helical" evidence="5">
    <location>
        <begin position="9"/>
        <end position="27"/>
    </location>
</feature>
<dbReference type="GO" id="GO:0016020">
    <property type="term" value="C:membrane"/>
    <property type="evidence" value="ECO:0007669"/>
    <property type="project" value="UniProtKB-SubCell"/>
</dbReference>
<dbReference type="InterPro" id="IPR051617">
    <property type="entry name" value="UNC-93-like_regulator"/>
</dbReference>
<evidence type="ECO:0000313" key="6">
    <source>
        <dbReference type="EMBL" id="GAN11137.1"/>
    </source>
</evidence>
<proteinExistence type="predicted"/>
<dbReference type="Gene3D" id="1.20.1250.20">
    <property type="entry name" value="MFS general substrate transporter like domains"/>
    <property type="match status" value="1"/>
</dbReference>
<dbReference type="SUPFAM" id="SSF103473">
    <property type="entry name" value="MFS general substrate transporter"/>
    <property type="match status" value="1"/>
</dbReference>
<gene>
    <name evidence="6" type="ORF">MAM1_0481c10694</name>
</gene>
<feature type="transmembrane region" description="Helical" evidence="5">
    <location>
        <begin position="95"/>
        <end position="121"/>
    </location>
</feature>
<keyword evidence="4 5" id="KW-0472">Membrane</keyword>
<keyword evidence="3 5" id="KW-1133">Transmembrane helix</keyword>
<feature type="transmembrane region" description="Helical" evidence="5">
    <location>
        <begin position="73"/>
        <end position="89"/>
    </location>
</feature>
<keyword evidence="2 5" id="KW-0812">Transmembrane</keyword>
<dbReference type="PANTHER" id="PTHR23294:SF59">
    <property type="entry name" value="UNC93-LIKE PROTEIN C922.05C"/>
    <property type="match status" value="1"/>
</dbReference>
<evidence type="ECO:0000256" key="2">
    <source>
        <dbReference type="ARBA" id="ARBA00022692"/>
    </source>
</evidence>
<feature type="transmembrane region" description="Helical" evidence="5">
    <location>
        <begin position="341"/>
        <end position="359"/>
    </location>
</feature>
<feature type="transmembrane region" description="Helical" evidence="5">
    <location>
        <begin position="288"/>
        <end position="309"/>
    </location>
</feature>
<dbReference type="EMBL" id="DF836770">
    <property type="protein sequence ID" value="GAN11137.1"/>
    <property type="molecule type" value="Genomic_DNA"/>
</dbReference>
<feature type="transmembrane region" description="Helical" evidence="5">
    <location>
        <begin position="259"/>
        <end position="276"/>
    </location>
</feature>
<evidence type="ECO:0000256" key="5">
    <source>
        <dbReference type="SAM" id="Phobius"/>
    </source>
</evidence>
<evidence type="ECO:0000313" key="7">
    <source>
        <dbReference type="Proteomes" id="UP000053815"/>
    </source>
</evidence>
<sequence length="472" mass="51527">MGLFRYNSPMFQVFIVGMICFCCPGMYNALSGIGGAGQSSTEAATNSGTALAVTFTICSLVGAPVYNIFGHRILIPAALAYVLYVGSFLSKSDPFTIAAGAILGVGAGFLWTAQAGIMMSYPSEKDKGKAFSLFWMVFNLGATLGAAIPLGNEWNSGEKTEVKISTYIAFMVIMAFGAMLTLALLPASKVVRSDGAHVSLHKLSNWKREAVEVLKLFKDWRMLILIPLFAGSNWFYIYQFQVYNGPGFMHIRARALNNLLYWLFQIIGAGVFGWFLDASKLGSRKQRAMYGNTITLVIILGLWIGAVVIQKGFTRESIVPGAGWVQIDVYDKQYGGLVVEYALFGLIDAVYQGFIYWLLGTMTNDTERAARYGGFYKTIQNAANAIASQLEAQKVPYMTQLIVVFVINIVGLLLSYVVSYTVPNVTVETVDNLNDGHAVGTMVGGQIENLENVNEHKEGGSINERLSEKAEA</sequence>
<feature type="transmembrane region" description="Helical" evidence="5">
    <location>
        <begin position="164"/>
        <end position="185"/>
    </location>
</feature>
<evidence type="ECO:0000256" key="1">
    <source>
        <dbReference type="ARBA" id="ARBA00004141"/>
    </source>
</evidence>
<feature type="transmembrane region" description="Helical" evidence="5">
    <location>
        <begin position="133"/>
        <end position="152"/>
    </location>
</feature>
<evidence type="ECO:0000256" key="4">
    <source>
        <dbReference type="ARBA" id="ARBA00023136"/>
    </source>
</evidence>
<dbReference type="InterPro" id="IPR010291">
    <property type="entry name" value="Ion_channel_UNC-93"/>
</dbReference>
<dbReference type="Pfam" id="PF05978">
    <property type="entry name" value="UNC-93"/>
    <property type="match status" value="1"/>
</dbReference>
<organism evidence="6">
    <name type="scientific">Mucor ambiguus</name>
    <dbReference type="NCBI Taxonomy" id="91626"/>
    <lineage>
        <taxon>Eukaryota</taxon>
        <taxon>Fungi</taxon>
        <taxon>Fungi incertae sedis</taxon>
        <taxon>Mucoromycota</taxon>
        <taxon>Mucoromycotina</taxon>
        <taxon>Mucoromycetes</taxon>
        <taxon>Mucorales</taxon>
        <taxon>Mucorineae</taxon>
        <taxon>Mucoraceae</taxon>
        <taxon>Mucor</taxon>
    </lineage>
</organism>
<feature type="transmembrane region" description="Helical" evidence="5">
    <location>
        <begin position="222"/>
        <end position="239"/>
    </location>
</feature>
<dbReference type="InterPro" id="IPR036259">
    <property type="entry name" value="MFS_trans_sf"/>
</dbReference>
<dbReference type="OrthoDB" id="196103at2759"/>
<protein>
    <submittedName>
        <fullName evidence="6">UNC93-like protein 1-like</fullName>
    </submittedName>
</protein>
<dbReference type="PANTHER" id="PTHR23294">
    <property type="entry name" value="ET TRANSLATION PRODUCT-RELATED"/>
    <property type="match status" value="1"/>
</dbReference>
<reference evidence="6" key="1">
    <citation type="submission" date="2014-09" db="EMBL/GenBank/DDBJ databases">
        <title>Draft genome sequence of an oleaginous Mucoromycotina fungus Mucor ambiguus NBRC6742.</title>
        <authorList>
            <person name="Takeda I."/>
            <person name="Yamane N."/>
            <person name="Morita T."/>
            <person name="Tamano K."/>
            <person name="Machida M."/>
            <person name="Baker S."/>
            <person name="Koike H."/>
        </authorList>
    </citation>
    <scope>NUCLEOTIDE SEQUENCE</scope>
    <source>
        <strain evidence="6">NBRC 6742</strain>
    </source>
</reference>
<dbReference type="AlphaFoldDB" id="A0A0C9N4Y5"/>
<name>A0A0C9N4Y5_9FUNG</name>